<dbReference type="InterPro" id="IPR036249">
    <property type="entry name" value="Thioredoxin-like_sf"/>
</dbReference>
<keyword evidence="5" id="KW-1185">Reference proteome</keyword>
<keyword evidence="1" id="KW-0175">Coiled coil</keyword>
<sequence>MADGGYVPDDLAVNRLQMVAHCDEAQARFLLEAARGNMDLALQMAIENSDAFGEHGGQAERVIPQHAGPQLYPQIPGGQPGVGGGTAFDGDLLPPRPRAPMISRGIAGSGGGAAGGAAATAGGAVAGTTLAAPLSLLTFILRVPLLALGFGFRMMRFTVINGVHAAAIVGDRVLPARVMRAARTVAATVAAGTGVGREELDPTGQAANFLAAFKAAYGDRHPRWQESGWRVACQQARREFKFLFVYLHSPEHEDTDLFCRTVLTCPDVVDYINANFVSWGGDVTTSDAFVLSQQTQMAVTRFPYVALLSMAPADNRVQLVATASGPAIEDPQSLLTLLRGAVANFGALLAAQRAEIEEREHARRLVEEQDAEYEASLAADRRREAERAEERRRQEEEDQRRAEEERQAREAADAEAARLADAAASVERRRQAARAALLPEPPAGSEGSAAIRLRLPDGTNVARCFPKRATLQAVFDFVDSLDATSYYRYHLAASYPRRVFLRAAHGPASLQELQLVPQAALFVQPDE</sequence>
<evidence type="ECO:0000313" key="5">
    <source>
        <dbReference type="Proteomes" id="UP001165090"/>
    </source>
</evidence>
<dbReference type="InterPro" id="IPR001012">
    <property type="entry name" value="UBX_dom"/>
</dbReference>
<dbReference type="InterPro" id="IPR050730">
    <property type="entry name" value="UBX_domain-protein"/>
</dbReference>
<protein>
    <recommendedName>
        <fullName evidence="3">UBX domain-containing protein</fullName>
    </recommendedName>
</protein>
<dbReference type="PANTHER" id="PTHR23322:SF1">
    <property type="entry name" value="FAS-ASSOCIATED FACTOR 2"/>
    <property type="match status" value="1"/>
</dbReference>
<dbReference type="Pfam" id="PF00789">
    <property type="entry name" value="UBX"/>
    <property type="match status" value="1"/>
</dbReference>
<proteinExistence type="predicted"/>
<dbReference type="InterPro" id="IPR029071">
    <property type="entry name" value="Ubiquitin-like_domsf"/>
</dbReference>
<dbReference type="InterPro" id="IPR006577">
    <property type="entry name" value="UAS"/>
</dbReference>
<organism evidence="4 5">
    <name type="scientific">Volvox africanus</name>
    <dbReference type="NCBI Taxonomy" id="51714"/>
    <lineage>
        <taxon>Eukaryota</taxon>
        <taxon>Viridiplantae</taxon>
        <taxon>Chlorophyta</taxon>
        <taxon>core chlorophytes</taxon>
        <taxon>Chlorophyceae</taxon>
        <taxon>CS clade</taxon>
        <taxon>Chlamydomonadales</taxon>
        <taxon>Volvocaceae</taxon>
        <taxon>Volvox</taxon>
    </lineage>
</organism>
<dbReference type="SMART" id="SM00166">
    <property type="entry name" value="UBX"/>
    <property type="match status" value="1"/>
</dbReference>
<dbReference type="Proteomes" id="UP001165090">
    <property type="component" value="Unassembled WGS sequence"/>
</dbReference>
<evidence type="ECO:0000256" key="2">
    <source>
        <dbReference type="SAM" id="MobiDB-lite"/>
    </source>
</evidence>
<dbReference type="SMART" id="SM00594">
    <property type="entry name" value="UAS"/>
    <property type="match status" value="1"/>
</dbReference>
<reference evidence="4 5" key="1">
    <citation type="journal article" date="2023" name="IScience">
        <title>Expanded male sex-determining region conserved during the evolution of homothallism in the green alga Volvox.</title>
        <authorList>
            <person name="Yamamoto K."/>
            <person name="Matsuzaki R."/>
            <person name="Mahakham W."/>
            <person name="Heman W."/>
            <person name="Sekimoto H."/>
            <person name="Kawachi M."/>
            <person name="Minakuchi Y."/>
            <person name="Toyoda A."/>
            <person name="Nozaki H."/>
        </authorList>
    </citation>
    <scope>NUCLEOTIDE SEQUENCE [LARGE SCALE GENOMIC DNA]</scope>
    <source>
        <strain evidence="4 5">NIES-4468</strain>
    </source>
</reference>
<gene>
    <name evidence="4" type="ORF">VaNZ11_014293</name>
</gene>
<name>A0ABQ5SJ15_9CHLO</name>
<dbReference type="CDD" id="cd01767">
    <property type="entry name" value="UBX"/>
    <property type="match status" value="1"/>
</dbReference>
<evidence type="ECO:0000259" key="3">
    <source>
        <dbReference type="PROSITE" id="PS50033"/>
    </source>
</evidence>
<dbReference type="SUPFAM" id="SSF54236">
    <property type="entry name" value="Ubiquitin-like"/>
    <property type="match status" value="1"/>
</dbReference>
<dbReference type="CDD" id="cd02958">
    <property type="entry name" value="UAS"/>
    <property type="match status" value="1"/>
</dbReference>
<dbReference type="SUPFAM" id="SSF52833">
    <property type="entry name" value="Thioredoxin-like"/>
    <property type="match status" value="1"/>
</dbReference>
<feature type="region of interest" description="Disordered" evidence="2">
    <location>
        <begin position="367"/>
        <end position="417"/>
    </location>
</feature>
<dbReference type="Pfam" id="PF21021">
    <property type="entry name" value="FAF1"/>
    <property type="match status" value="1"/>
</dbReference>
<accession>A0ABQ5SJ15</accession>
<dbReference type="InterPro" id="IPR049483">
    <property type="entry name" value="FAF1_2-like_UAS"/>
</dbReference>
<feature type="domain" description="UBX" evidence="3">
    <location>
        <begin position="444"/>
        <end position="523"/>
    </location>
</feature>
<dbReference type="PANTHER" id="PTHR23322">
    <property type="entry name" value="FAS-ASSOCIATED PROTEIN"/>
    <property type="match status" value="1"/>
</dbReference>
<feature type="compositionally biased region" description="Basic and acidic residues" evidence="2">
    <location>
        <begin position="379"/>
        <end position="417"/>
    </location>
</feature>
<comment type="caution">
    <text evidence="4">The sequence shown here is derived from an EMBL/GenBank/DDBJ whole genome shotgun (WGS) entry which is preliminary data.</text>
</comment>
<evidence type="ECO:0000256" key="1">
    <source>
        <dbReference type="ARBA" id="ARBA00023054"/>
    </source>
</evidence>
<dbReference type="EMBL" id="BSDZ01000086">
    <property type="protein sequence ID" value="GLI69626.1"/>
    <property type="molecule type" value="Genomic_DNA"/>
</dbReference>
<dbReference type="Gene3D" id="3.10.20.90">
    <property type="entry name" value="Phosphatidylinositol 3-kinase Catalytic Subunit, Chain A, domain 1"/>
    <property type="match status" value="1"/>
</dbReference>
<evidence type="ECO:0000313" key="4">
    <source>
        <dbReference type="EMBL" id="GLI69626.1"/>
    </source>
</evidence>
<dbReference type="Pfam" id="PF14555">
    <property type="entry name" value="UBA_4"/>
    <property type="match status" value="1"/>
</dbReference>
<dbReference type="PROSITE" id="PS50033">
    <property type="entry name" value="UBX"/>
    <property type="match status" value="1"/>
</dbReference>
<dbReference type="Gene3D" id="3.40.30.10">
    <property type="entry name" value="Glutaredoxin"/>
    <property type="match status" value="1"/>
</dbReference>